<feature type="non-terminal residue" evidence="1">
    <location>
        <position position="60"/>
    </location>
</feature>
<name>A0ABD0K9T9_9CAEN</name>
<reference evidence="1 2" key="1">
    <citation type="journal article" date="2023" name="Sci. Data">
        <title>Genome assembly of the Korean intertidal mud-creeper Batillaria attramentaria.</title>
        <authorList>
            <person name="Patra A.K."/>
            <person name="Ho P.T."/>
            <person name="Jun S."/>
            <person name="Lee S.J."/>
            <person name="Kim Y."/>
            <person name="Won Y.J."/>
        </authorList>
    </citation>
    <scope>NUCLEOTIDE SEQUENCE [LARGE SCALE GENOMIC DNA]</scope>
    <source>
        <strain evidence="1">Wonlab-2016</strain>
    </source>
</reference>
<gene>
    <name evidence="1" type="ORF">BaRGS_00024898</name>
</gene>
<dbReference type="Proteomes" id="UP001519460">
    <property type="component" value="Unassembled WGS sequence"/>
</dbReference>
<comment type="caution">
    <text evidence="1">The sequence shown here is derived from an EMBL/GenBank/DDBJ whole genome shotgun (WGS) entry which is preliminary data.</text>
</comment>
<dbReference type="AlphaFoldDB" id="A0ABD0K9T9"/>
<accession>A0ABD0K9T9</accession>
<keyword evidence="2" id="KW-1185">Reference proteome</keyword>
<protein>
    <submittedName>
        <fullName evidence="1">Uncharacterized protein</fullName>
    </submittedName>
</protein>
<evidence type="ECO:0000313" key="2">
    <source>
        <dbReference type="Proteomes" id="UP001519460"/>
    </source>
</evidence>
<proteinExistence type="predicted"/>
<evidence type="ECO:0000313" key="1">
    <source>
        <dbReference type="EMBL" id="KAK7483881.1"/>
    </source>
</evidence>
<sequence length="60" mass="6497">MLCTSWHGGSLVSNLFTTPLAFPRRKCILFRVNLLYGSPSDGACAELNVSQDGRSLKAPV</sequence>
<dbReference type="EMBL" id="JACVVK020000219">
    <property type="protein sequence ID" value="KAK7483881.1"/>
    <property type="molecule type" value="Genomic_DNA"/>
</dbReference>
<organism evidence="1 2">
    <name type="scientific">Batillaria attramentaria</name>
    <dbReference type="NCBI Taxonomy" id="370345"/>
    <lineage>
        <taxon>Eukaryota</taxon>
        <taxon>Metazoa</taxon>
        <taxon>Spiralia</taxon>
        <taxon>Lophotrochozoa</taxon>
        <taxon>Mollusca</taxon>
        <taxon>Gastropoda</taxon>
        <taxon>Caenogastropoda</taxon>
        <taxon>Sorbeoconcha</taxon>
        <taxon>Cerithioidea</taxon>
        <taxon>Batillariidae</taxon>
        <taxon>Batillaria</taxon>
    </lineage>
</organism>